<dbReference type="Gene3D" id="3.30.70.1320">
    <property type="entry name" value="Multidrug efflux transporter AcrB pore domain like"/>
    <property type="match status" value="1"/>
</dbReference>
<evidence type="ECO:0000313" key="11">
    <source>
        <dbReference type="Proteomes" id="UP000249842"/>
    </source>
</evidence>
<keyword evidence="4" id="KW-1003">Cell membrane</keyword>
<dbReference type="PANTHER" id="PTHR32063">
    <property type="match status" value="1"/>
</dbReference>
<dbReference type="AlphaFoldDB" id="A0A328B0C3"/>
<evidence type="ECO:0000256" key="5">
    <source>
        <dbReference type="ARBA" id="ARBA00022519"/>
    </source>
</evidence>
<evidence type="ECO:0000256" key="3">
    <source>
        <dbReference type="ARBA" id="ARBA00022448"/>
    </source>
</evidence>
<comment type="caution">
    <text evidence="10">The sequence shown here is derived from an EMBL/GenBank/DDBJ whole genome shotgun (WGS) entry which is preliminary data.</text>
</comment>
<feature type="transmembrane region" description="Helical" evidence="9">
    <location>
        <begin position="999"/>
        <end position="1026"/>
    </location>
</feature>
<dbReference type="Gene3D" id="3.30.70.1440">
    <property type="entry name" value="Multidrug efflux transporter AcrB pore domain"/>
    <property type="match status" value="1"/>
</dbReference>
<dbReference type="SUPFAM" id="SSF82693">
    <property type="entry name" value="Multidrug efflux transporter AcrB pore domain, PN1, PN2, PC1 and PC2 subdomains"/>
    <property type="match status" value="3"/>
</dbReference>
<dbReference type="FunFam" id="1.20.1640.10:FF:000001">
    <property type="entry name" value="Efflux pump membrane transporter"/>
    <property type="match status" value="1"/>
</dbReference>
<dbReference type="Gene3D" id="3.30.2090.10">
    <property type="entry name" value="Multidrug efflux transporter AcrB TolC docking domain, DN and DC subdomains"/>
    <property type="match status" value="2"/>
</dbReference>
<keyword evidence="5 9" id="KW-0997">Cell inner membrane</keyword>
<feature type="transmembrane region" description="Helical" evidence="9">
    <location>
        <begin position="896"/>
        <end position="916"/>
    </location>
</feature>
<evidence type="ECO:0000256" key="8">
    <source>
        <dbReference type="ARBA" id="ARBA00023136"/>
    </source>
</evidence>
<evidence type="ECO:0000256" key="7">
    <source>
        <dbReference type="ARBA" id="ARBA00022989"/>
    </source>
</evidence>
<feature type="transmembrane region" description="Helical" evidence="9">
    <location>
        <begin position="922"/>
        <end position="947"/>
    </location>
</feature>
<evidence type="ECO:0000256" key="4">
    <source>
        <dbReference type="ARBA" id="ARBA00022475"/>
    </source>
</evidence>
<feature type="transmembrane region" description="Helical" evidence="9">
    <location>
        <begin position="872"/>
        <end position="889"/>
    </location>
</feature>
<dbReference type="FunFam" id="3.30.70.1430:FF:000001">
    <property type="entry name" value="Efflux pump membrane transporter"/>
    <property type="match status" value="1"/>
</dbReference>
<dbReference type="RefSeq" id="WP_111458122.1">
    <property type="nucleotide sequence ID" value="NZ_QFYP01000001.1"/>
</dbReference>
<feature type="transmembrane region" description="Helical" evidence="9">
    <location>
        <begin position="340"/>
        <end position="359"/>
    </location>
</feature>
<comment type="similarity">
    <text evidence="2 9">Belongs to the resistance-nodulation-cell division (RND) (TC 2.A.6) family.</text>
</comment>
<feature type="transmembrane region" description="Helical" evidence="9">
    <location>
        <begin position="968"/>
        <end position="987"/>
    </location>
</feature>
<sequence length="1050" mass="111375">MSRFFIDRPIFAWVIALVIMLAGALAVRTLPIAQYPDIAPPAVTINATYPGASAETLQNSVTQVIEQQLKGLDGLIYFSSNSSSSGQVTITATFKAGTNPDIAQVQVQNKVQAATPLLPQQVQQLGVTVAKTRTNFLLIVALSDPTDRYTNFDIADFIVSNLQDPLSRVDGVGAIQTFGAQHAMRIWLDPFKLTNLKLNPGDVQAAIQAQNTQVSAGQIGGLPAPPGQQLNATVTAQSRLKTADDFRKVIVRSAASGGLVTVGDVARVELGSENYDAISRLNGHPAAGVAVQLAPGANALTTADAVKARAQELASTFPPGVKLSFPVDNTTFVRISIHEVIKTLAEAMVLVVIVMFVFLQNWRATLIPTIAVPVVLLGTFGVLAAFGYSINTLTLFAVVLVIGLLVDDAIVVVENVERLMAEEGLSPKAAARKSMDEITGALTGIALVLSAVLVPMGFFGGSTGVIYRQFSVTMVSAIVLSVLVALVLTPALCATLLRPHKPDATPHQGLFGGFNRAFDAGRDRYERGLGSVIGRPRAALVVYGVIVAAMVLLFVRMPTGFLPEEDQGAMFTQVTLPVGASQTRTLEALRAVEHHFLVDEKDNVGDLFTVAGFNFAGAGQNSGIGFIKLKDWDVRKGAANRAPAVAQRAMQKLSSVRDAQIFAVVPPAVQELGNSTGFDLQLENRGNLSHQDFLAARNQLLGMAAQDPTLVAVRPNGHDDTPQLHVDVDTARAGALGLNQADINSTLSAAWGATYVNDFIDRDRVKRVYMQGDAPFRSKPDDLFSWNVRNNAGTMTPFSSFANIGWTYGPAQLQRYNGLPSFEIQGQAAPGKSSGAAMTAMEKMVARLPPGVGLEWTGLSLQERASGAQAPMLYGLSILVVFLCLAALYESWSIPVAVLLILPLGVVGALLAASLRGLYNDIYFQVGLLTTMGLAAKNAILIVEFAVDARKRGVDMVEAAIHAARLRLRPILMTSLAFMVGVFPLAISTGAGAGSQNDIGTGVIGGMLSATIMALVFTPLFFVLVLRYAPRKRGEVEPPAGGPAVEGAQP</sequence>
<dbReference type="NCBIfam" id="NF000282">
    <property type="entry name" value="RND_permease_1"/>
    <property type="match status" value="1"/>
</dbReference>
<dbReference type="Pfam" id="PF00873">
    <property type="entry name" value="ACR_tran"/>
    <property type="match status" value="1"/>
</dbReference>
<keyword evidence="11" id="KW-1185">Reference proteome</keyword>
<dbReference type="OrthoDB" id="9807350at2"/>
<comment type="caution">
    <text evidence="9">Lacks conserved residue(s) required for the propagation of feature annotation.</text>
</comment>
<keyword evidence="7 9" id="KW-1133">Transmembrane helix</keyword>
<name>A0A328B0C3_9CAUL</name>
<dbReference type="Gene3D" id="3.30.70.1430">
    <property type="entry name" value="Multidrug efflux transporter AcrB pore domain"/>
    <property type="match status" value="2"/>
</dbReference>
<feature type="transmembrane region" description="Helical" evidence="9">
    <location>
        <begin position="538"/>
        <end position="557"/>
    </location>
</feature>
<dbReference type="GO" id="GO:0005886">
    <property type="term" value="C:plasma membrane"/>
    <property type="evidence" value="ECO:0007669"/>
    <property type="project" value="UniProtKB-SubCell"/>
</dbReference>
<evidence type="ECO:0000256" key="2">
    <source>
        <dbReference type="ARBA" id="ARBA00010942"/>
    </source>
</evidence>
<organism evidence="10 11">
    <name type="scientific">Phenylobacterium hankyongense</name>
    <dbReference type="NCBI Taxonomy" id="1813876"/>
    <lineage>
        <taxon>Bacteria</taxon>
        <taxon>Pseudomonadati</taxon>
        <taxon>Pseudomonadota</taxon>
        <taxon>Alphaproteobacteria</taxon>
        <taxon>Caulobacterales</taxon>
        <taxon>Caulobacteraceae</taxon>
        <taxon>Phenylobacterium</taxon>
    </lineage>
</organism>
<evidence type="ECO:0000256" key="9">
    <source>
        <dbReference type="RuleBase" id="RU364070"/>
    </source>
</evidence>
<keyword evidence="6 9" id="KW-0812">Transmembrane</keyword>
<dbReference type="Proteomes" id="UP000249842">
    <property type="component" value="Unassembled WGS sequence"/>
</dbReference>
<dbReference type="SUPFAM" id="SSF82866">
    <property type="entry name" value="Multidrug efflux transporter AcrB transmembrane domain"/>
    <property type="match status" value="2"/>
</dbReference>
<feature type="transmembrane region" description="Helical" evidence="9">
    <location>
        <begin position="366"/>
        <end position="388"/>
    </location>
</feature>
<dbReference type="SUPFAM" id="SSF82714">
    <property type="entry name" value="Multidrug efflux transporter AcrB TolC docking domain, DN and DC subdomains"/>
    <property type="match status" value="2"/>
</dbReference>
<dbReference type="GO" id="GO:0015562">
    <property type="term" value="F:efflux transmembrane transporter activity"/>
    <property type="evidence" value="ECO:0007669"/>
    <property type="project" value="InterPro"/>
</dbReference>
<evidence type="ECO:0000256" key="1">
    <source>
        <dbReference type="ARBA" id="ARBA00004429"/>
    </source>
</evidence>
<dbReference type="InterPro" id="IPR004764">
    <property type="entry name" value="MdtF-like"/>
</dbReference>
<reference evidence="11" key="1">
    <citation type="submission" date="2018-05" db="EMBL/GenBank/DDBJ databases">
        <authorList>
            <person name="Li X."/>
        </authorList>
    </citation>
    <scope>NUCLEOTIDE SEQUENCE [LARGE SCALE GENOMIC DNA]</scope>
    <source>
        <strain evidence="11">HKS-05</strain>
    </source>
</reference>
<feature type="transmembrane region" description="Helical" evidence="9">
    <location>
        <begin position="437"/>
        <end position="458"/>
    </location>
</feature>
<comment type="subcellular location">
    <subcellularLocation>
        <location evidence="1 9">Cell inner membrane</location>
        <topology evidence="1 9">Multi-pass membrane protein</topology>
    </subcellularLocation>
</comment>
<dbReference type="NCBIfam" id="TIGR00915">
    <property type="entry name" value="2A0602"/>
    <property type="match status" value="1"/>
</dbReference>
<accession>A0A328B0C3</accession>
<dbReference type="PANTHER" id="PTHR32063:SF32">
    <property type="entry name" value="AMINOGLYCOSIDE EFFLUX PUMP-RELATED"/>
    <property type="match status" value="1"/>
</dbReference>
<proteinExistence type="inferred from homology"/>
<dbReference type="EMBL" id="QFYP01000001">
    <property type="protein sequence ID" value="RAK60830.1"/>
    <property type="molecule type" value="Genomic_DNA"/>
</dbReference>
<evidence type="ECO:0000313" key="10">
    <source>
        <dbReference type="EMBL" id="RAK60830.1"/>
    </source>
</evidence>
<dbReference type="InterPro" id="IPR001036">
    <property type="entry name" value="Acrflvin-R"/>
</dbReference>
<dbReference type="Gene3D" id="1.20.1640.10">
    <property type="entry name" value="Multidrug efflux transporter AcrB transmembrane domain"/>
    <property type="match status" value="2"/>
</dbReference>
<dbReference type="InterPro" id="IPR027463">
    <property type="entry name" value="AcrB_DN_DC_subdom"/>
</dbReference>
<feature type="transmembrane region" description="Helical" evidence="9">
    <location>
        <begin position="470"/>
        <end position="497"/>
    </location>
</feature>
<protein>
    <recommendedName>
        <fullName evidence="9">Efflux pump membrane transporter</fullName>
    </recommendedName>
</protein>
<dbReference type="PRINTS" id="PR00702">
    <property type="entry name" value="ACRIFLAVINRP"/>
</dbReference>
<dbReference type="GO" id="GO:0009636">
    <property type="term" value="P:response to toxic substance"/>
    <property type="evidence" value="ECO:0007669"/>
    <property type="project" value="UniProtKB-ARBA"/>
</dbReference>
<dbReference type="GO" id="GO:0042910">
    <property type="term" value="F:xenobiotic transmembrane transporter activity"/>
    <property type="evidence" value="ECO:0007669"/>
    <property type="project" value="TreeGrafter"/>
</dbReference>
<gene>
    <name evidence="10" type="ORF">DJ021_13930</name>
</gene>
<evidence type="ECO:0000256" key="6">
    <source>
        <dbReference type="ARBA" id="ARBA00022692"/>
    </source>
</evidence>
<keyword evidence="8 9" id="KW-0472">Membrane</keyword>
<keyword evidence="3 9" id="KW-0813">Transport</keyword>